<dbReference type="Proteomes" id="UP001642520">
    <property type="component" value="Unassembled WGS sequence"/>
</dbReference>
<evidence type="ECO:0000313" key="4">
    <source>
        <dbReference type="Proteomes" id="UP001642520"/>
    </source>
</evidence>
<accession>A0ABP1PE34</accession>
<evidence type="ECO:0000313" key="3">
    <source>
        <dbReference type="EMBL" id="CAL7951490.1"/>
    </source>
</evidence>
<protein>
    <submittedName>
        <fullName evidence="3">Uncharacterized protein</fullName>
    </submittedName>
</protein>
<feature type="coiled-coil region" evidence="1">
    <location>
        <begin position="10"/>
        <end position="37"/>
    </location>
</feature>
<keyword evidence="1" id="KW-0175">Coiled coil</keyword>
<organism evidence="3 4">
    <name type="scientific">Xylocopa violacea</name>
    <name type="common">Violet carpenter bee</name>
    <name type="synonym">Apis violacea</name>
    <dbReference type="NCBI Taxonomy" id="135666"/>
    <lineage>
        <taxon>Eukaryota</taxon>
        <taxon>Metazoa</taxon>
        <taxon>Ecdysozoa</taxon>
        <taxon>Arthropoda</taxon>
        <taxon>Hexapoda</taxon>
        <taxon>Insecta</taxon>
        <taxon>Pterygota</taxon>
        <taxon>Neoptera</taxon>
        <taxon>Endopterygota</taxon>
        <taxon>Hymenoptera</taxon>
        <taxon>Apocrita</taxon>
        <taxon>Aculeata</taxon>
        <taxon>Apoidea</taxon>
        <taxon>Anthophila</taxon>
        <taxon>Apidae</taxon>
        <taxon>Xylocopa</taxon>
        <taxon>Xylocopa</taxon>
    </lineage>
</organism>
<feature type="region of interest" description="Disordered" evidence="2">
    <location>
        <begin position="192"/>
        <end position="213"/>
    </location>
</feature>
<name>A0ABP1PE34_XYLVO</name>
<gene>
    <name evidence="3" type="ORF">XYLVIOL_LOCUS10544</name>
</gene>
<feature type="compositionally biased region" description="Basic residues" evidence="2">
    <location>
        <begin position="148"/>
        <end position="157"/>
    </location>
</feature>
<sequence length="213" mass="25418">MYRKTDCRAYMKWKEERAKKSKKRRKVKKERKELTADCIDEDEIEDTAKLTLKINYRKCKKKKKKKKKIPGRLIRKIYKRVSYAELVLNCIKPSIKEREYLLNQRHADCIGLIMPMIVIEPETTKPSQIYPAGRQKSDKKVIPCIKDKRRRKKRHRRKLEDSEPEDSECESICSFDSEVCLEGIKLTSRDNEEIEKYQSETQEAIAREETDET</sequence>
<keyword evidence="4" id="KW-1185">Reference proteome</keyword>
<evidence type="ECO:0000256" key="1">
    <source>
        <dbReference type="SAM" id="Coils"/>
    </source>
</evidence>
<dbReference type="EMBL" id="CAXAJV020001301">
    <property type="protein sequence ID" value="CAL7951490.1"/>
    <property type="molecule type" value="Genomic_DNA"/>
</dbReference>
<evidence type="ECO:0000256" key="2">
    <source>
        <dbReference type="SAM" id="MobiDB-lite"/>
    </source>
</evidence>
<proteinExistence type="predicted"/>
<feature type="region of interest" description="Disordered" evidence="2">
    <location>
        <begin position="148"/>
        <end position="168"/>
    </location>
</feature>
<reference evidence="3 4" key="1">
    <citation type="submission" date="2024-08" db="EMBL/GenBank/DDBJ databases">
        <authorList>
            <person name="Will J Nash"/>
            <person name="Angela Man"/>
            <person name="Seanna McTaggart"/>
            <person name="Kendall Baker"/>
            <person name="Tom Barker"/>
            <person name="Leah Catchpole"/>
            <person name="Alex Durrant"/>
            <person name="Karim Gharbi"/>
            <person name="Naomi Irish"/>
            <person name="Gemy Kaithakottil"/>
            <person name="Debby Ku"/>
            <person name="Aaliyah Providence"/>
            <person name="Felix Shaw"/>
            <person name="David Swarbreck"/>
            <person name="Chris Watkins"/>
            <person name="Ann M. McCartney"/>
            <person name="Giulio Formenti"/>
            <person name="Alice Mouton"/>
            <person name="Noel Vella"/>
            <person name="Bjorn M von Reumont"/>
            <person name="Adriana Vella"/>
            <person name="Wilfried Haerty"/>
        </authorList>
    </citation>
    <scope>NUCLEOTIDE SEQUENCE [LARGE SCALE GENOMIC DNA]</scope>
</reference>
<comment type="caution">
    <text evidence="3">The sequence shown here is derived from an EMBL/GenBank/DDBJ whole genome shotgun (WGS) entry which is preliminary data.</text>
</comment>